<dbReference type="Pfam" id="PF01565">
    <property type="entry name" value="FAD_binding_4"/>
    <property type="match status" value="1"/>
</dbReference>
<keyword evidence="4" id="KW-0274">FAD</keyword>
<dbReference type="InterPro" id="IPR050416">
    <property type="entry name" value="FAD-linked_Oxidoreductase"/>
</dbReference>
<feature type="non-terminal residue" evidence="7">
    <location>
        <position position="1"/>
    </location>
</feature>
<dbReference type="SUPFAM" id="SSF56176">
    <property type="entry name" value="FAD-binding/transporter-associated domain-like"/>
    <property type="match status" value="1"/>
</dbReference>
<keyword evidence="5" id="KW-0560">Oxidoreductase</keyword>
<evidence type="ECO:0000256" key="1">
    <source>
        <dbReference type="ARBA" id="ARBA00001974"/>
    </source>
</evidence>
<dbReference type="InterPro" id="IPR016166">
    <property type="entry name" value="FAD-bd_PCMH"/>
</dbReference>
<dbReference type="GO" id="GO:0071949">
    <property type="term" value="F:FAD binding"/>
    <property type="evidence" value="ECO:0007669"/>
    <property type="project" value="InterPro"/>
</dbReference>
<evidence type="ECO:0000313" key="7">
    <source>
        <dbReference type="EMBL" id="GAI38816.1"/>
    </source>
</evidence>
<organism evidence="7">
    <name type="scientific">marine sediment metagenome</name>
    <dbReference type="NCBI Taxonomy" id="412755"/>
    <lineage>
        <taxon>unclassified sequences</taxon>
        <taxon>metagenomes</taxon>
        <taxon>ecological metagenomes</taxon>
    </lineage>
</organism>
<gene>
    <name evidence="7" type="ORF">S06H3_40602</name>
</gene>
<dbReference type="PANTHER" id="PTHR42973">
    <property type="entry name" value="BINDING OXIDOREDUCTASE, PUTATIVE (AFU_ORTHOLOGUE AFUA_1G17690)-RELATED"/>
    <property type="match status" value="1"/>
</dbReference>
<dbReference type="PROSITE" id="PS51387">
    <property type="entry name" value="FAD_PCMH"/>
    <property type="match status" value="1"/>
</dbReference>
<keyword evidence="3" id="KW-0285">Flavoprotein</keyword>
<dbReference type="EMBL" id="BARV01024936">
    <property type="protein sequence ID" value="GAI38816.1"/>
    <property type="molecule type" value="Genomic_DNA"/>
</dbReference>
<evidence type="ECO:0000256" key="5">
    <source>
        <dbReference type="ARBA" id="ARBA00023002"/>
    </source>
</evidence>
<dbReference type="InterPro" id="IPR016169">
    <property type="entry name" value="FAD-bd_PCMH_sub2"/>
</dbReference>
<dbReference type="PANTHER" id="PTHR42973:SF39">
    <property type="entry name" value="FAD-BINDING PCMH-TYPE DOMAIN-CONTAINING PROTEIN"/>
    <property type="match status" value="1"/>
</dbReference>
<dbReference type="InterPro" id="IPR036318">
    <property type="entry name" value="FAD-bd_PCMH-like_sf"/>
</dbReference>
<dbReference type="GO" id="GO:0016491">
    <property type="term" value="F:oxidoreductase activity"/>
    <property type="evidence" value="ECO:0007669"/>
    <property type="project" value="UniProtKB-KW"/>
</dbReference>
<proteinExistence type="inferred from homology"/>
<accession>X1P8N6</accession>
<feature type="non-terminal residue" evidence="7">
    <location>
        <position position="266"/>
    </location>
</feature>
<evidence type="ECO:0000256" key="3">
    <source>
        <dbReference type="ARBA" id="ARBA00022630"/>
    </source>
</evidence>
<dbReference type="InterPro" id="IPR006094">
    <property type="entry name" value="Oxid_FAD_bind_N"/>
</dbReference>
<evidence type="ECO:0000259" key="6">
    <source>
        <dbReference type="PROSITE" id="PS51387"/>
    </source>
</evidence>
<evidence type="ECO:0000256" key="4">
    <source>
        <dbReference type="ARBA" id="ARBA00022827"/>
    </source>
</evidence>
<feature type="domain" description="FAD-binding PCMH-type" evidence="6">
    <location>
        <begin position="1"/>
        <end position="134"/>
    </location>
</feature>
<dbReference type="AlphaFoldDB" id="X1P8N6"/>
<sequence>DLKRMKDFEIDEEHLYAVVGPGIIYSQLQEEAMRRGMYIVIGGGGAQVSAIANMIGDGWSPLSYRIGLPHRRILGTELVLPDGELVQMGSLALHDDPFWGEGLGPDLRGLLRGFTGLRGCLGIVTKMAIKLMPFQPERLEPTGISPNTTLQLPTNRIKWINFTMPSKDSMKEAMYEMAKAEIGAGVTKVPIFWRAIAKARSKEEFWELWSKESEETISNFHVLRVLLIGFASEEQLEYEEQVLMDIIKELGGEARRTRPSDESWIK</sequence>
<comment type="similarity">
    <text evidence="2">Belongs to the oxygen-dependent FAD-linked oxidoreductase family.</text>
</comment>
<comment type="caution">
    <text evidence="7">The sequence shown here is derived from an EMBL/GenBank/DDBJ whole genome shotgun (WGS) entry which is preliminary data.</text>
</comment>
<dbReference type="Gene3D" id="3.30.465.10">
    <property type="match status" value="1"/>
</dbReference>
<evidence type="ECO:0000256" key="2">
    <source>
        <dbReference type="ARBA" id="ARBA00005466"/>
    </source>
</evidence>
<name>X1P8N6_9ZZZZ</name>
<protein>
    <recommendedName>
        <fullName evidence="6">FAD-binding PCMH-type domain-containing protein</fullName>
    </recommendedName>
</protein>
<comment type="cofactor">
    <cofactor evidence="1">
        <name>FAD</name>
        <dbReference type="ChEBI" id="CHEBI:57692"/>
    </cofactor>
</comment>
<reference evidence="7" key="1">
    <citation type="journal article" date="2014" name="Front. Microbiol.">
        <title>High frequency of phylogenetically diverse reductive dehalogenase-homologous genes in deep subseafloor sedimentary metagenomes.</title>
        <authorList>
            <person name="Kawai M."/>
            <person name="Futagami T."/>
            <person name="Toyoda A."/>
            <person name="Takaki Y."/>
            <person name="Nishi S."/>
            <person name="Hori S."/>
            <person name="Arai W."/>
            <person name="Tsubouchi T."/>
            <person name="Morono Y."/>
            <person name="Uchiyama I."/>
            <person name="Ito T."/>
            <person name="Fujiyama A."/>
            <person name="Inagaki F."/>
            <person name="Takami H."/>
        </authorList>
    </citation>
    <scope>NUCLEOTIDE SEQUENCE</scope>
    <source>
        <strain evidence="7">Expedition CK06-06</strain>
    </source>
</reference>